<dbReference type="GO" id="GO:0016987">
    <property type="term" value="F:sigma factor activity"/>
    <property type="evidence" value="ECO:0007669"/>
    <property type="project" value="UniProtKB-KW"/>
</dbReference>
<dbReference type="InterPro" id="IPR016032">
    <property type="entry name" value="Sig_transdc_resp-reg_C-effctor"/>
</dbReference>
<keyword evidence="3" id="KW-0805">Transcription regulation</keyword>
<dbReference type="InterPro" id="IPR013325">
    <property type="entry name" value="RNA_pol_sigma_r2"/>
</dbReference>
<feature type="domain" description="RNA polymerase sigma factor 70 region 4 type 2" evidence="9">
    <location>
        <begin position="163"/>
        <end position="199"/>
    </location>
</feature>
<dbReference type="SUPFAM" id="SSF46894">
    <property type="entry name" value="C-terminal effector domain of the bipartite response regulators"/>
    <property type="match status" value="1"/>
</dbReference>
<evidence type="ECO:0000259" key="8">
    <source>
        <dbReference type="Pfam" id="PF04542"/>
    </source>
</evidence>
<evidence type="ECO:0000313" key="10">
    <source>
        <dbReference type="EMBL" id="HJC36257.1"/>
    </source>
</evidence>
<gene>
    <name evidence="10" type="ORF">H9702_03915</name>
</gene>
<dbReference type="PANTHER" id="PTHR43133">
    <property type="entry name" value="RNA POLYMERASE ECF-TYPE SIGMA FACTO"/>
    <property type="match status" value="1"/>
</dbReference>
<reference evidence="10" key="1">
    <citation type="journal article" date="2021" name="PeerJ">
        <title>Extensive microbial diversity within the chicken gut microbiome revealed by metagenomics and culture.</title>
        <authorList>
            <person name="Gilroy R."/>
            <person name="Ravi A."/>
            <person name="Getino M."/>
            <person name="Pursley I."/>
            <person name="Horton D.L."/>
            <person name="Alikhan N.F."/>
            <person name="Baker D."/>
            <person name="Gharbi K."/>
            <person name="Hall N."/>
            <person name="Watson M."/>
            <person name="Adriaenssens E.M."/>
            <person name="Foster-Nyarko E."/>
            <person name="Jarju S."/>
            <person name="Secka A."/>
            <person name="Antonio M."/>
            <person name="Oren A."/>
            <person name="Chaudhuri R.R."/>
            <person name="La Ragione R."/>
            <person name="Hildebrand F."/>
            <person name="Pallen M.J."/>
        </authorList>
    </citation>
    <scope>NUCLEOTIDE SEQUENCE</scope>
    <source>
        <strain evidence="10">CHK187-11901</strain>
    </source>
</reference>
<dbReference type="Pfam" id="PF08281">
    <property type="entry name" value="Sigma70_r4_2"/>
    <property type="match status" value="1"/>
</dbReference>
<comment type="caution">
    <text evidence="10">The sequence shown here is derived from an EMBL/GenBank/DDBJ whole genome shotgun (WGS) entry which is preliminary data.</text>
</comment>
<sequence length="202" mass="23827">MRDSELYNEYELVYMIQQGDEHSIQLLLRQYQAKISAIIRQNCTYQVMVRHYEGDLYQIAAAALLRSVFEYREEKEASFSTFSASVIKNAIIDYERALYRKDFSLTHDVLHLDAAINKEGSRNLMDAVESPRVEEDGAFSIYRISMEMKESKLRRQISDLEYQIFCMKREGYSYREIAQRTHVTPKKVENTLRKVRRLLKGA</sequence>
<dbReference type="SUPFAM" id="SSF88946">
    <property type="entry name" value="Sigma2 domain of RNA polymerase sigma factors"/>
    <property type="match status" value="1"/>
</dbReference>
<evidence type="ECO:0000256" key="2">
    <source>
        <dbReference type="ARBA" id="ARBA00021245"/>
    </source>
</evidence>
<organism evidence="10 11">
    <name type="scientific">Candidatus Merdibacter merdavium</name>
    <dbReference type="NCBI Taxonomy" id="2838692"/>
    <lineage>
        <taxon>Bacteria</taxon>
        <taxon>Bacillati</taxon>
        <taxon>Bacillota</taxon>
        <taxon>Erysipelotrichia</taxon>
        <taxon>Erysipelotrichales</taxon>
        <taxon>Erysipelotrichaceae</taxon>
        <taxon>Merdibacter</taxon>
    </lineage>
</organism>
<evidence type="ECO:0000313" key="11">
    <source>
        <dbReference type="Proteomes" id="UP000823896"/>
    </source>
</evidence>
<dbReference type="GO" id="GO:0003677">
    <property type="term" value="F:DNA binding"/>
    <property type="evidence" value="ECO:0007669"/>
    <property type="project" value="UniProtKB-KW"/>
</dbReference>
<reference evidence="10" key="2">
    <citation type="submission" date="2021-04" db="EMBL/GenBank/DDBJ databases">
        <authorList>
            <person name="Gilroy R."/>
        </authorList>
    </citation>
    <scope>NUCLEOTIDE SEQUENCE</scope>
    <source>
        <strain evidence="10">CHK187-11901</strain>
    </source>
</reference>
<name>A0A9D2NPU1_9FIRM</name>
<dbReference type="EMBL" id="DWWM01000023">
    <property type="protein sequence ID" value="HJC36257.1"/>
    <property type="molecule type" value="Genomic_DNA"/>
</dbReference>
<comment type="function">
    <text evidence="7">Sigma factors are initiation factors that promote the attachment of RNA polymerase to specific initiation sites and are then released. Sigma-S contributes to the protection against external stress, thus playing a role in cellular fitness and survival.</text>
</comment>
<feature type="domain" description="RNA polymerase sigma-70 region 2" evidence="8">
    <location>
        <begin position="55"/>
        <end position="97"/>
    </location>
</feature>
<dbReference type="InterPro" id="IPR036388">
    <property type="entry name" value="WH-like_DNA-bd_sf"/>
</dbReference>
<dbReference type="Gene3D" id="1.10.10.10">
    <property type="entry name" value="Winged helix-like DNA-binding domain superfamily/Winged helix DNA-binding domain"/>
    <property type="match status" value="1"/>
</dbReference>
<dbReference type="InterPro" id="IPR013249">
    <property type="entry name" value="RNA_pol_sigma70_r4_t2"/>
</dbReference>
<dbReference type="Pfam" id="PF04542">
    <property type="entry name" value="Sigma70_r2"/>
    <property type="match status" value="1"/>
</dbReference>
<keyword evidence="5" id="KW-0238">DNA-binding</keyword>
<evidence type="ECO:0000256" key="6">
    <source>
        <dbReference type="ARBA" id="ARBA00023163"/>
    </source>
</evidence>
<proteinExistence type="inferred from homology"/>
<dbReference type="InterPro" id="IPR014284">
    <property type="entry name" value="RNA_pol_sigma-70_dom"/>
</dbReference>
<dbReference type="InterPro" id="IPR039425">
    <property type="entry name" value="RNA_pol_sigma-70-like"/>
</dbReference>
<evidence type="ECO:0000256" key="1">
    <source>
        <dbReference type="ARBA" id="ARBA00007788"/>
    </source>
</evidence>
<protein>
    <recommendedName>
        <fullName evidence="2">RNA polymerase sigma factor SigS</fullName>
    </recommendedName>
</protein>
<dbReference type="NCBIfam" id="TIGR02937">
    <property type="entry name" value="sigma70-ECF"/>
    <property type="match status" value="1"/>
</dbReference>
<dbReference type="InterPro" id="IPR007627">
    <property type="entry name" value="RNA_pol_sigma70_r2"/>
</dbReference>
<dbReference type="AlphaFoldDB" id="A0A9D2NPU1"/>
<dbReference type="Gene3D" id="1.10.1740.10">
    <property type="match status" value="1"/>
</dbReference>
<comment type="similarity">
    <text evidence="1">Belongs to the sigma-70 factor family.</text>
</comment>
<evidence type="ECO:0000259" key="9">
    <source>
        <dbReference type="Pfam" id="PF08281"/>
    </source>
</evidence>
<keyword evidence="4" id="KW-0731">Sigma factor</keyword>
<evidence type="ECO:0000256" key="4">
    <source>
        <dbReference type="ARBA" id="ARBA00023082"/>
    </source>
</evidence>
<dbReference type="Proteomes" id="UP000823896">
    <property type="component" value="Unassembled WGS sequence"/>
</dbReference>
<dbReference type="GO" id="GO:0006352">
    <property type="term" value="P:DNA-templated transcription initiation"/>
    <property type="evidence" value="ECO:0007669"/>
    <property type="project" value="InterPro"/>
</dbReference>
<evidence type="ECO:0000256" key="7">
    <source>
        <dbReference type="ARBA" id="ARBA00024701"/>
    </source>
</evidence>
<accession>A0A9D2NPU1</accession>
<keyword evidence="6" id="KW-0804">Transcription</keyword>
<dbReference type="PANTHER" id="PTHR43133:SF8">
    <property type="entry name" value="RNA POLYMERASE SIGMA FACTOR HI_1459-RELATED"/>
    <property type="match status" value="1"/>
</dbReference>
<evidence type="ECO:0000256" key="3">
    <source>
        <dbReference type="ARBA" id="ARBA00023015"/>
    </source>
</evidence>
<evidence type="ECO:0000256" key="5">
    <source>
        <dbReference type="ARBA" id="ARBA00023125"/>
    </source>
</evidence>